<dbReference type="PANTHER" id="PTHR38766">
    <property type="entry name" value="FLAGELLAR PROTEIN FLIO"/>
    <property type="match status" value="1"/>
</dbReference>
<keyword evidence="2" id="KW-0472">Membrane</keyword>
<dbReference type="STRING" id="1122213.GCA_000423365_01235"/>
<dbReference type="Proteomes" id="UP000258927">
    <property type="component" value="Chromosome"/>
</dbReference>
<protein>
    <recommendedName>
        <fullName evidence="5">Flagellar biosynthesis protein, FliO</fullName>
    </recommendedName>
</protein>
<feature type="compositionally biased region" description="Basic and acidic residues" evidence="1">
    <location>
        <begin position="220"/>
        <end position="257"/>
    </location>
</feature>
<evidence type="ECO:0000313" key="4">
    <source>
        <dbReference type="Proteomes" id="UP000258927"/>
    </source>
</evidence>
<keyword evidence="4" id="KW-1185">Reference proteome</keyword>
<organism evidence="3 4">
    <name type="scientific">Maritalea myrionectae</name>
    <dbReference type="NCBI Taxonomy" id="454601"/>
    <lineage>
        <taxon>Bacteria</taxon>
        <taxon>Pseudomonadati</taxon>
        <taxon>Pseudomonadota</taxon>
        <taxon>Alphaproteobacteria</taxon>
        <taxon>Hyphomicrobiales</taxon>
        <taxon>Devosiaceae</taxon>
        <taxon>Maritalea</taxon>
    </lineage>
</organism>
<sequence length="257" mass="27800">MGFLTEILGEDLGNIAIVIGGLFITVLAIILVVWLIKVVFRASRDGMRSKLRRLAVLQSAPVDNKRQLVIIRRDDVEHLLMIGGPNDVLIESGFQSPTETQRSVATSKLDPPKNENMKAEVETSESVQTAPPIVAKPRPAGPSRTTPVSPLEDRVEPPLREPQANKGANVTPMPNLAPIEKLQELARSTPESGAKTLKYPGLLRGGSKQKDVDSLVSDNKNQEAKADSDKLNAENAPSEHEGADTASDHGKDKAKQD</sequence>
<name>A0A2R4MDS0_9HYPH</name>
<evidence type="ECO:0000256" key="2">
    <source>
        <dbReference type="SAM" id="Phobius"/>
    </source>
</evidence>
<evidence type="ECO:0008006" key="5">
    <source>
        <dbReference type="Google" id="ProtNLM"/>
    </source>
</evidence>
<feature type="compositionally biased region" description="Polar residues" evidence="1">
    <location>
        <begin position="95"/>
        <end position="106"/>
    </location>
</feature>
<dbReference type="InterPro" id="IPR052205">
    <property type="entry name" value="FliO/MopB"/>
</dbReference>
<evidence type="ECO:0000313" key="3">
    <source>
        <dbReference type="EMBL" id="AVX04085.1"/>
    </source>
</evidence>
<reference evidence="3 4" key="1">
    <citation type="submission" date="2017-05" db="EMBL/GenBank/DDBJ databases">
        <title>Genome Analysis of Maritalea myrionectae HL2708#5.</title>
        <authorList>
            <consortium name="Cotde Inc.-PKNU"/>
            <person name="Jang D."/>
            <person name="Oh H.-M."/>
        </authorList>
    </citation>
    <scope>NUCLEOTIDE SEQUENCE [LARGE SCALE GENOMIC DNA]</scope>
    <source>
        <strain evidence="3 4">HL2708#5</strain>
    </source>
</reference>
<dbReference type="PANTHER" id="PTHR38766:SF1">
    <property type="entry name" value="FLAGELLAR PROTEIN FLIO"/>
    <property type="match status" value="1"/>
</dbReference>
<keyword evidence="2" id="KW-1133">Transmembrane helix</keyword>
<dbReference type="KEGG" id="mmyr:MXMO3_01555"/>
<dbReference type="AlphaFoldDB" id="A0A2R4MDS0"/>
<accession>A0A2R4MDS0</accession>
<proteinExistence type="predicted"/>
<dbReference type="EMBL" id="CP021330">
    <property type="protein sequence ID" value="AVX04085.1"/>
    <property type="molecule type" value="Genomic_DNA"/>
</dbReference>
<feature type="transmembrane region" description="Helical" evidence="2">
    <location>
        <begin position="12"/>
        <end position="40"/>
    </location>
</feature>
<feature type="region of interest" description="Disordered" evidence="1">
    <location>
        <begin position="95"/>
        <end position="257"/>
    </location>
</feature>
<feature type="compositionally biased region" description="Basic and acidic residues" evidence="1">
    <location>
        <begin position="110"/>
        <end position="121"/>
    </location>
</feature>
<evidence type="ECO:0000256" key="1">
    <source>
        <dbReference type="SAM" id="MobiDB-lite"/>
    </source>
</evidence>
<dbReference type="RefSeq" id="WP_117395485.1">
    <property type="nucleotide sequence ID" value="NZ_CP021330.1"/>
</dbReference>
<gene>
    <name evidence="3" type="ORF">MXMO3_01555</name>
</gene>
<keyword evidence="2" id="KW-0812">Transmembrane</keyword>